<keyword evidence="4" id="KW-0472">Membrane</keyword>
<dbReference type="Pfam" id="PF01985">
    <property type="entry name" value="CRS1_YhbY"/>
    <property type="match status" value="1"/>
</dbReference>
<keyword evidence="4" id="KW-0812">Transmembrane</keyword>
<dbReference type="GO" id="GO:0003723">
    <property type="term" value="F:RNA binding"/>
    <property type="evidence" value="ECO:0007669"/>
    <property type="project" value="UniProtKB-UniRule"/>
</dbReference>
<evidence type="ECO:0000256" key="4">
    <source>
        <dbReference type="SAM" id="Phobius"/>
    </source>
</evidence>
<dbReference type="InterPro" id="IPR051925">
    <property type="entry name" value="RNA-binding_domain"/>
</dbReference>
<evidence type="ECO:0000313" key="7">
    <source>
        <dbReference type="Proteomes" id="UP000197215"/>
    </source>
</evidence>
<evidence type="ECO:0000256" key="3">
    <source>
        <dbReference type="SAM" id="MobiDB-lite"/>
    </source>
</evidence>
<name>A0A212U260_9BURK</name>
<feature type="region of interest" description="Disordered" evidence="3">
    <location>
        <begin position="148"/>
        <end position="211"/>
    </location>
</feature>
<reference evidence="6 7" key="1">
    <citation type="submission" date="2017-06" db="EMBL/GenBank/DDBJ databases">
        <authorList>
            <person name="Kim H.J."/>
            <person name="Triplett B.A."/>
        </authorList>
    </citation>
    <scope>NUCLEOTIDE SEQUENCE [LARGE SCALE GENOMIC DNA]</scope>
    <source>
        <strain evidence="6 7">MWH-VicM1</strain>
    </source>
</reference>
<dbReference type="Gene3D" id="3.30.110.60">
    <property type="entry name" value="YhbY-like"/>
    <property type="match status" value="1"/>
</dbReference>
<evidence type="ECO:0000256" key="1">
    <source>
        <dbReference type="ARBA" id="ARBA00022884"/>
    </source>
</evidence>
<dbReference type="InterPro" id="IPR001890">
    <property type="entry name" value="RNA-binding_CRM"/>
</dbReference>
<keyword evidence="1 2" id="KW-0694">RNA-binding</keyword>
<accession>A0A212U260</accession>
<feature type="domain" description="CRM" evidence="5">
    <location>
        <begin position="57"/>
        <end position="153"/>
    </location>
</feature>
<dbReference type="InterPro" id="IPR035920">
    <property type="entry name" value="YhbY-like_sf"/>
</dbReference>
<protein>
    <submittedName>
        <fullName evidence="6">Putative RNA-binding protein, YhbY family</fullName>
    </submittedName>
</protein>
<feature type="compositionally biased region" description="Basic residues" evidence="3">
    <location>
        <begin position="196"/>
        <end position="211"/>
    </location>
</feature>
<feature type="transmembrane region" description="Helical" evidence="4">
    <location>
        <begin position="6"/>
        <end position="24"/>
    </location>
</feature>
<sequence>MVVQPIFIEFILCHYYLLPAFLLFKALFSALFAKAPNTYQFNGLSWRSSEEISMPILELSSAERSALRSDAHALKPIVLIGADGLTPAVVKEVNNGLKSHGLIKVRVFGDDREARVAIYNQLCEELGAAPIQHIGKLLVLFRPKVEKETEDKRRSKNGGPKVVMVKKFTRNPQRRPKPVATTVLGNQRVAAGGQVKRAKPRQVSAKKRQLG</sequence>
<dbReference type="AlphaFoldDB" id="A0A212U260"/>
<dbReference type="PROSITE" id="PS51295">
    <property type="entry name" value="CRM"/>
    <property type="match status" value="1"/>
</dbReference>
<dbReference type="Proteomes" id="UP000197215">
    <property type="component" value="Unassembled WGS sequence"/>
</dbReference>
<proteinExistence type="predicted"/>
<dbReference type="SUPFAM" id="SSF75471">
    <property type="entry name" value="YhbY-like"/>
    <property type="match status" value="1"/>
</dbReference>
<dbReference type="PANTHER" id="PTHR40065:SF3">
    <property type="entry name" value="RNA-BINDING PROTEIN YHBY"/>
    <property type="match status" value="1"/>
</dbReference>
<dbReference type="PANTHER" id="PTHR40065">
    <property type="entry name" value="RNA-BINDING PROTEIN YHBY"/>
    <property type="match status" value="1"/>
</dbReference>
<feature type="compositionally biased region" description="Basic residues" evidence="3">
    <location>
        <begin position="167"/>
        <end position="177"/>
    </location>
</feature>
<gene>
    <name evidence="6" type="ORF">SAMN06295916_1570</name>
</gene>
<keyword evidence="4" id="KW-1133">Transmembrane helix</keyword>
<evidence type="ECO:0000313" key="6">
    <source>
        <dbReference type="EMBL" id="SNC72339.1"/>
    </source>
</evidence>
<evidence type="ECO:0000256" key="2">
    <source>
        <dbReference type="PROSITE-ProRule" id="PRU00626"/>
    </source>
</evidence>
<evidence type="ECO:0000259" key="5">
    <source>
        <dbReference type="PROSITE" id="PS51295"/>
    </source>
</evidence>
<dbReference type="SMART" id="SM01103">
    <property type="entry name" value="CRS1_YhbY"/>
    <property type="match status" value="1"/>
</dbReference>
<organism evidence="6 7">
    <name type="scientific">Polynucleobacter victoriensis</name>
    <dbReference type="NCBI Taxonomy" id="2049319"/>
    <lineage>
        <taxon>Bacteria</taxon>
        <taxon>Pseudomonadati</taxon>
        <taxon>Pseudomonadota</taxon>
        <taxon>Betaproteobacteria</taxon>
        <taxon>Burkholderiales</taxon>
        <taxon>Burkholderiaceae</taxon>
        <taxon>Polynucleobacter</taxon>
    </lineage>
</organism>
<keyword evidence="7" id="KW-1185">Reference proteome</keyword>
<dbReference type="EMBL" id="FYEX01000002">
    <property type="protein sequence ID" value="SNC72339.1"/>
    <property type="molecule type" value="Genomic_DNA"/>
</dbReference>